<feature type="compositionally biased region" description="Gly residues" evidence="1">
    <location>
        <begin position="188"/>
        <end position="215"/>
    </location>
</feature>
<dbReference type="Proteomes" id="UP000729357">
    <property type="component" value="Unassembled WGS sequence"/>
</dbReference>
<reference evidence="3" key="2">
    <citation type="submission" date="2021-08" db="EMBL/GenBank/DDBJ databases">
        <authorList>
            <person name="Gostincar C."/>
            <person name="Sun X."/>
            <person name="Song Z."/>
            <person name="Gunde-Cimerman N."/>
        </authorList>
    </citation>
    <scope>NUCLEOTIDE SEQUENCE</scope>
    <source>
        <strain evidence="3">EXF-9298</strain>
    </source>
</reference>
<feature type="region of interest" description="Disordered" evidence="1">
    <location>
        <begin position="1"/>
        <end position="247"/>
    </location>
</feature>
<feature type="compositionally biased region" description="Basic and acidic residues" evidence="1">
    <location>
        <begin position="153"/>
        <end position="172"/>
    </location>
</feature>
<dbReference type="Pfam" id="PF24845">
    <property type="entry name" value="DUF7721"/>
    <property type="match status" value="1"/>
</dbReference>
<proteinExistence type="predicted"/>
<evidence type="ECO:0000313" key="3">
    <source>
        <dbReference type="EMBL" id="KAG9968047.1"/>
    </source>
</evidence>
<comment type="caution">
    <text evidence="3">The sequence shown here is derived from an EMBL/GenBank/DDBJ whole genome shotgun (WGS) entry which is preliminary data.</text>
</comment>
<dbReference type="InterPro" id="IPR056138">
    <property type="entry name" value="DUF7721"/>
</dbReference>
<evidence type="ECO:0000256" key="1">
    <source>
        <dbReference type="SAM" id="MobiDB-lite"/>
    </source>
</evidence>
<feature type="domain" description="DUF7721" evidence="2">
    <location>
        <begin position="230"/>
        <end position="312"/>
    </location>
</feature>
<keyword evidence="4" id="KW-1185">Reference proteome</keyword>
<protein>
    <recommendedName>
        <fullName evidence="2">DUF7721 domain-containing protein</fullName>
    </recommendedName>
</protein>
<accession>A0A9P8JMT6</accession>
<evidence type="ECO:0000259" key="2">
    <source>
        <dbReference type="Pfam" id="PF24845"/>
    </source>
</evidence>
<organism evidence="3 4">
    <name type="scientific">Aureobasidium melanogenum</name>
    <name type="common">Aureobasidium pullulans var. melanogenum</name>
    <dbReference type="NCBI Taxonomy" id="46634"/>
    <lineage>
        <taxon>Eukaryota</taxon>
        <taxon>Fungi</taxon>
        <taxon>Dikarya</taxon>
        <taxon>Ascomycota</taxon>
        <taxon>Pezizomycotina</taxon>
        <taxon>Dothideomycetes</taxon>
        <taxon>Dothideomycetidae</taxon>
        <taxon>Dothideales</taxon>
        <taxon>Saccotheciaceae</taxon>
        <taxon>Aureobasidium</taxon>
    </lineage>
</organism>
<sequence length="389" mass="40291">MSYGNERYGGGDDGDYSRRNEGNYGGRDEYSGDNRGGYGRGGRQEFGNSQGDFGDQGYGGQSGGYGQGNHEHGRHHRRDDESGYDERRDEIRNHAQSGYGSVSGPGGYGRGQEGYGGPGDRVSSDNPESRYGSGYNEGDRFNGRNNDGGYGGRNDDNDRRYGGRNDDDDRRYGGGNGGYGGSNNNEGRYGGGNDNEGRYGGGNGGYGGGNGGHGHSSGTSYGNVPGGSDDYSSAAHTAAQHAGDSGDSNLFSNALGMLSGHKAQQGDIDEDDAMRQHQQFYGGAGQPHPASSGSMGSAAAMQALKMFNQGGGSSGNGPQSQNDFIGLAMSQAAKLFDQQSSQGNVHQSASKQDAISSAAQMALKMYMKSQGGGGGSSASGLMGLMSKFM</sequence>
<dbReference type="EMBL" id="JAHFXS010003526">
    <property type="protein sequence ID" value="KAG9968047.1"/>
    <property type="molecule type" value="Genomic_DNA"/>
</dbReference>
<name>A0A9P8JMT6_AURME</name>
<gene>
    <name evidence="3" type="ORF">KCU98_g15985</name>
</gene>
<feature type="compositionally biased region" description="Gly residues" evidence="1">
    <location>
        <begin position="101"/>
        <end position="119"/>
    </location>
</feature>
<reference evidence="3" key="1">
    <citation type="journal article" date="2021" name="J Fungi (Basel)">
        <title>Virulence traits and population genomics of the black yeast Aureobasidium melanogenum.</title>
        <authorList>
            <person name="Cernosa A."/>
            <person name="Sun X."/>
            <person name="Gostincar C."/>
            <person name="Fang C."/>
            <person name="Gunde-Cimerman N."/>
            <person name="Song Z."/>
        </authorList>
    </citation>
    <scope>NUCLEOTIDE SEQUENCE</scope>
    <source>
        <strain evidence="3">EXF-9298</strain>
    </source>
</reference>
<dbReference type="PANTHER" id="PTHR39477">
    <property type="entry name" value="CHROMOSOME 8, WHOLE GENOME SHOTGUN SEQUENCE"/>
    <property type="match status" value="1"/>
</dbReference>
<feature type="compositionally biased region" description="Gly residues" evidence="1">
    <location>
        <begin position="54"/>
        <end position="67"/>
    </location>
</feature>
<feature type="compositionally biased region" description="Basic and acidic residues" evidence="1">
    <location>
        <begin position="15"/>
        <end position="32"/>
    </location>
</feature>
<dbReference type="PANTHER" id="PTHR39477:SF1">
    <property type="entry name" value="BETA-FLANKING PROTEIN"/>
    <property type="match status" value="1"/>
</dbReference>
<dbReference type="AlphaFoldDB" id="A0A9P8JMT6"/>
<evidence type="ECO:0000313" key="4">
    <source>
        <dbReference type="Proteomes" id="UP000729357"/>
    </source>
</evidence>
<feature type="compositionally biased region" description="Basic and acidic residues" evidence="1">
    <location>
        <begin position="78"/>
        <end position="93"/>
    </location>
</feature>
<feature type="non-terminal residue" evidence="3">
    <location>
        <position position="1"/>
    </location>
</feature>